<dbReference type="AlphaFoldDB" id="A0A3N2GYB2"/>
<dbReference type="EMBL" id="RKHY01000001">
    <property type="protein sequence ID" value="ROS41603.1"/>
    <property type="molecule type" value="Genomic_DNA"/>
</dbReference>
<dbReference type="GeneID" id="301845312"/>
<feature type="transmembrane region" description="Helical" evidence="1">
    <location>
        <begin position="178"/>
        <end position="199"/>
    </location>
</feature>
<feature type="transmembrane region" description="Helical" evidence="1">
    <location>
        <begin position="102"/>
        <end position="126"/>
    </location>
</feature>
<keyword evidence="1" id="KW-1133">Transmembrane helix</keyword>
<dbReference type="InterPro" id="IPR049713">
    <property type="entry name" value="Pr6Pr-like"/>
</dbReference>
<dbReference type="Proteomes" id="UP000274843">
    <property type="component" value="Unassembled WGS sequence"/>
</dbReference>
<feature type="transmembrane region" description="Helical" evidence="1">
    <location>
        <begin position="138"/>
        <end position="158"/>
    </location>
</feature>
<keyword evidence="1" id="KW-0812">Transmembrane</keyword>
<proteinExistence type="predicted"/>
<keyword evidence="3" id="KW-1185">Reference proteome</keyword>
<dbReference type="RefSeq" id="WP_167499066.1">
    <property type="nucleotide sequence ID" value="NZ_RKHY01000001.1"/>
</dbReference>
<sequence length="229" mass="25180">MRIARVWFGLHALVVLTGVVTQLFVTSGVMGGRYESAAARMANVFAYFTIQSNLIVGFTSLLLAIRPLRTSTVFRTLRLDGVLAIAITGIVFHLVLADLQDLTGWAWVADFLLHTASPLLGVLGWLLFGPRRAVTPRIIGWSVVYPLAWVAFTLVRGAIDGFYPYPFIDVTALGYGRVAVNCLVIAVLFLALAFGAMLLDRLLGRGLDDPDEPRLRRDVQHRPAESGRE</sequence>
<protein>
    <recommendedName>
        <fullName evidence="4">F420-dependent oxidoreductase</fullName>
    </recommendedName>
</protein>
<dbReference type="NCBIfam" id="NF038065">
    <property type="entry name" value="Pr6Pr"/>
    <property type="match status" value="1"/>
</dbReference>
<comment type="caution">
    <text evidence="2">The sequence shown here is derived from an EMBL/GenBank/DDBJ whole genome shotgun (WGS) entry which is preliminary data.</text>
</comment>
<feature type="transmembrane region" description="Helical" evidence="1">
    <location>
        <begin position="77"/>
        <end position="96"/>
    </location>
</feature>
<feature type="transmembrane region" description="Helical" evidence="1">
    <location>
        <begin position="45"/>
        <end position="65"/>
    </location>
</feature>
<organism evidence="2 3">
    <name type="scientific">Amycolatopsis thermoflava</name>
    <dbReference type="NCBI Taxonomy" id="84480"/>
    <lineage>
        <taxon>Bacteria</taxon>
        <taxon>Bacillati</taxon>
        <taxon>Actinomycetota</taxon>
        <taxon>Actinomycetes</taxon>
        <taxon>Pseudonocardiales</taxon>
        <taxon>Pseudonocardiaceae</taxon>
        <taxon>Amycolatopsis</taxon>
        <taxon>Amycolatopsis methanolica group</taxon>
    </lineage>
</organism>
<gene>
    <name evidence="2" type="ORF">EDD35_3970</name>
</gene>
<evidence type="ECO:0000313" key="3">
    <source>
        <dbReference type="Proteomes" id="UP000274843"/>
    </source>
</evidence>
<evidence type="ECO:0000313" key="2">
    <source>
        <dbReference type="EMBL" id="ROS41603.1"/>
    </source>
</evidence>
<evidence type="ECO:0000256" key="1">
    <source>
        <dbReference type="SAM" id="Phobius"/>
    </source>
</evidence>
<evidence type="ECO:0008006" key="4">
    <source>
        <dbReference type="Google" id="ProtNLM"/>
    </source>
</evidence>
<keyword evidence="1" id="KW-0472">Membrane</keyword>
<name>A0A3N2GYB2_9PSEU</name>
<accession>A0A3N2GYB2</accession>
<reference evidence="2 3" key="1">
    <citation type="submission" date="2018-11" db="EMBL/GenBank/DDBJ databases">
        <title>Sequencing the genomes of 1000 actinobacteria strains.</title>
        <authorList>
            <person name="Klenk H.-P."/>
        </authorList>
    </citation>
    <scope>NUCLEOTIDE SEQUENCE [LARGE SCALE GENOMIC DNA]</scope>
    <source>
        <strain evidence="2 3">DSM 44348</strain>
    </source>
</reference>